<evidence type="ECO:0000256" key="1">
    <source>
        <dbReference type="SAM" id="MobiDB-lite"/>
    </source>
</evidence>
<feature type="compositionally biased region" description="Low complexity" evidence="1">
    <location>
        <begin position="376"/>
        <end position="385"/>
    </location>
</feature>
<reference evidence="2" key="1">
    <citation type="submission" date="2020-02" db="EMBL/GenBank/DDBJ databases">
        <authorList>
            <person name="Meier V. D."/>
        </authorList>
    </citation>
    <scope>NUCLEOTIDE SEQUENCE</scope>
    <source>
        <strain evidence="2">AVDCRST_MAG67</strain>
    </source>
</reference>
<feature type="compositionally biased region" description="Low complexity" evidence="1">
    <location>
        <begin position="313"/>
        <end position="330"/>
    </location>
</feature>
<name>A0A6J4RXR4_9ACTN</name>
<sequence length="432" mass="47439">ERARRPRRHAGARHPRRPRRLAARTPGRAGSTAAQPLAGRRLVVSLQGRHALRARAGRHGGRRAGQPPDARRRARGRPRPGHQRAGLDVGGSAVLLVRRRRDGRVVRVGRVRSRRRPSLGRDRAQGLARRGGAVASAADRRPRTPGPLLEHAAHLQAALADEPRCLGARRIQRSRRRRGRCRPARPPARRARDRRLERRRRQLPRLLHRCVAGHDRGPAVGAQPPVSRPDLRLHGGGDRRGGNAADLGRGRASARAPDAHRARHDRDGRDGWRADPLLAQREAAGPRRPEPRARHAGAALPGREVGRADRPRPATAARAAGPARARCRQPLLPGRRTGISLRVGRRGPGVGARRRDGRTDGARRGHVRRQADGRAARAAVGLDRAGAARRRQARGALSGARAAREPPRRAAARHVRHRRGAPWHRRATHAPI</sequence>
<feature type="non-terminal residue" evidence="2">
    <location>
        <position position="432"/>
    </location>
</feature>
<feature type="region of interest" description="Disordered" evidence="1">
    <location>
        <begin position="53"/>
        <end position="90"/>
    </location>
</feature>
<gene>
    <name evidence="2" type="ORF">AVDCRST_MAG67-993</name>
</gene>
<feature type="compositionally biased region" description="Basic and acidic residues" evidence="1">
    <location>
        <begin position="353"/>
        <end position="375"/>
    </location>
</feature>
<feature type="compositionally biased region" description="Low complexity" evidence="1">
    <location>
        <begin position="242"/>
        <end position="256"/>
    </location>
</feature>
<feature type="compositionally biased region" description="Basic residues" evidence="1">
    <location>
        <begin position="410"/>
        <end position="432"/>
    </location>
</feature>
<evidence type="ECO:0000313" key="2">
    <source>
        <dbReference type="EMBL" id="CAA9483994.1"/>
    </source>
</evidence>
<accession>A0A6J4RXR4</accession>
<protein>
    <submittedName>
        <fullName evidence="2">Uncharacterized protein</fullName>
    </submittedName>
</protein>
<proteinExistence type="predicted"/>
<feature type="compositionally biased region" description="Basic residues" evidence="1">
    <location>
        <begin position="172"/>
        <end position="208"/>
    </location>
</feature>
<feature type="compositionally biased region" description="Basic residues" evidence="1">
    <location>
        <begin position="53"/>
        <end position="62"/>
    </location>
</feature>
<feature type="region of interest" description="Disordered" evidence="1">
    <location>
        <begin position="172"/>
        <end position="432"/>
    </location>
</feature>
<organism evidence="2">
    <name type="scientific">uncultured Solirubrobacteraceae bacterium</name>
    <dbReference type="NCBI Taxonomy" id="1162706"/>
    <lineage>
        <taxon>Bacteria</taxon>
        <taxon>Bacillati</taxon>
        <taxon>Actinomycetota</taxon>
        <taxon>Thermoleophilia</taxon>
        <taxon>Solirubrobacterales</taxon>
        <taxon>Solirubrobacteraceae</taxon>
        <taxon>environmental samples</taxon>
    </lineage>
</organism>
<feature type="compositionally biased region" description="Basic and acidic residues" evidence="1">
    <location>
        <begin position="229"/>
        <end position="241"/>
    </location>
</feature>
<feature type="compositionally biased region" description="Basic residues" evidence="1">
    <location>
        <begin position="1"/>
        <end position="22"/>
    </location>
</feature>
<feature type="compositionally biased region" description="Basic and acidic residues" evidence="1">
    <location>
        <begin position="257"/>
        <end position="273"/>
    </location>
</feature>
<feature type="region of interest" description="Disordered" evidence="1">
    <location>
        <begin position="1"/>
        <end position="39"/>
    </location>
</feature>
<dbReference type="EMBL" id="CADCVQ010000051">
    <property type="protein sequence ID" value="CAA9483994.1"/>
    <property type="molecule type" value="Genomic_DNA"/>
</dbReference>
<feature type="compositionally biased region" description="Basic and acidic residues" evidence="1">
    <location>
        <begin position="284"/>
        <end position="293"/>
    </location>
</feature>
<feature type="region of interest" description="Disordered" evidence="1">
    <location>
        <begin position="114"/>
        <end position="145"/>
    </location>
</feature>
<feature type="non-terminal residue" evidence="2">
    <location>
        <position position="1"/>
    </location>
</feature>
<dbReference type="AlphaFoldDB" id="A0A6J4RXR4"/>
<feature type="compositionally biased region" description="Basic residues" evidence="1">
    <location>
        <begin position="72"/>
        <end position="82"/>
    </location>
</feature>